<feature type="domain" description="HTH marR-type" evidence="1">
    <location>
        <begin position="7"/>
        <end position="136"/>
    </location>
</feature>
<dbReference type="GO" id="GO:0003677">
    <property type="term" value="F:DNA binding"/>
    <property type="evidence" value="ECO:0007669"/>
    <property type="project" value="UniProtKB-KW"/>
</dbReference>
<reference evidence="2 3" key="1">
    <citation type="submission" date="2018-10" db="EMBL/GenBank/DDBJ databases">
        <title>Genomic Encyclopedia of Archaeal and Bacterial Type Strains, Phase II (KMG-II): from individual species to whole genera.</title>
        <authorList>
            <person name="Goeker M."/>
        </authorList>
    </citation>
    <scope>NUCLEOTIDE SEQUENCE [LARGE SCALE GENOMIC DNA]</scope>
    <source>
        <strain evidence="2 3">DSM 14954</strain>
    </source>
</reference>
<keyword evidence="3" id="KW-1185">Reference proteome</keyword>
<dbReference type="InterPro" id="IPR039422">
    <property type="entry name" value="MarR/SlyA-like"/>
</dbReference>
<dbReference type="SMART" id="SM00347">
    <property type="entry name" value="HTH_MARR"/>
    <property type="match status" value="1"/>
</dbReference>
<gene>
    <name evidence="2" type="ORF">C8N24_2914</name>
</gene>
<dbReference type="GO" id="GO:0006950">
    <property type="term" value="P:response to stress"/>
    <property type="evidence" value="ECO:0007669"/>
    <property type="project" value="TreeGrafter"/>
</dbReference>
<dbReference type="SUPFAM" id="SSF46785">
    <property type="entry name" value="Winged helix' DNA-binding domain"/>
    <property type="match status" value="1"/>
</dbReference>
<dbReference type="PANTHER" id="PTHR33164:SF43">
    <property type="entry name" value="HTH-TYPE TRANSCRIPTIONAL REPRESSOR YETL"/>
    <property type="match status" value="1"/>
</dbReference>
<dbReference type="InterPro" id="IPR036390">
    <property type="entry name" value="WH_DNA-bd_sf"/>
</dbReference>
<name>A0A660LIS6_9ACTN</name>
<dbReference type="RefSeq" id="WP_211339964.1">
    <property type="nucleotide sequence ID" value="NZ_RBIL01000001.1"/>
</dbReference>
<dbReference type="PROSITE" id="PS50995">
    <property type="entry name" value="HTH_MARR_2"/>
    <property type="match status" value="1"/>
</dbReference>
<keyword evidence="2" id="KW-0238">DNA-binding</keyword>
<sequence>MTRVDLDTSIGYALKQTATALRTAMEASLRPLGLSVPQYSCLEILDARPEISNADLARGVFVTRQAMHQLLGGLQDAGLVSAGGQGRIQRYSLTAEGRRAVKAASAAVAGVEEQMLSGLEATERQRLLGDLERCRIALSSSS</sequence>
<accession>A0A660LIS6</accession>
<comment type="caution">
    <text evidence="2">The sequence shown here is derived from an EMBL/GenBank/DDBJ whole genome shotgun (WGS) entry which is preliminary data.</text>
</comment>
<dbReference type="Pfam" id="PF12802">
    <property type="entry name" value="MarR_2"/>
    <property type="match status" value="1"/>
</dbReference>
<dbReference type="EMBL" id="RBIL01000001">
    <property type="protein sequence ID" value="RKQ93054.1"/>
    <property type="molecule type" value="Genomic_DNA"/>
</dbReference>
<organism evidence="2 3">
    <name type="scientific">Solirubrobacter pauli</name>
    <dbReference type="NCBI Taxonomy" id="166793"/>
    <lineage>
        <taxon>Bacteria</taxon>
        <taxon>Bacillati</taxon>
        <taxon>Actinomycetota</taxon>
        <taxon>Thermoleophilia</taxon>
        <taxon>Solirubrobacterales</taxon>
        <taxon>Solirubrobacteraceae</taxon>
        <taxon>Solirubrobacter</taxon>
    </lineage>
</organism>
<dbReference type="GO" id="GO:0003700">
    <property type="term" value="F:DNA-binding transcription factor activity"/>
    <property type="evidence" value="ECO:0007669"/>
    <property type="project" value="InterPro"/>
</dbReference>
<protein>
    <submittedName>
        <fullName evidence="2">DNA-binding MarR family transcriptional regulator</fullName>
    </submittedName>
</protein>
<dbReference type="Gene3D" id="1.10.10.10">
    <property type="entry name" value="Winged helix-like DNA-binding domain superfamily/Winged helix DNA-binding domain"/>
    <property type="match status" value="1"/>
</dbReference>
<dbReference type="AlphaFoldDB" id="A0A660LIS6"/>
<dbReference type="PANTHER" id="PTHR33164">
    <property type="entry name" value="TRANSCRIPTIONAL REGULATOR, MARR FAMILY"/>
    <property type="match status" value="1"/>
</dbReference>
<dbReference type="InterPro" id="IPR036388">
    <property type="entry name" value="WH-like_DNA-bd_sf"/>
</dbReference>
<dbReference type="InterPro" id="IPR000835">
    <property type="entry name" value="HTH_MarR-typ"/>
</dbReference>
<evidence type="ECO:0000313" key="3">
    <source>
        <dbReference type="Proteomes" id="UP000278962"/>
    </source>
</evidence>
<evidence type="ECO:0000313" key="2">
    <source>
        <dbReference type="EMBL" id="RKQ93054.1"/>
    </source>
</evidence>
<proteinExistence type="predicted"/>
<evidence type="ECO:0000259" key="1">
    <source>
        <dbReference type="PROSITE" id="PS50995"/>
    </source>
</evidence>
<dbReference type="Proteomes" id="UP000278962">
    <property type="component" value="Unassembled WGS sequence"/>
</dbReference>